<dbReference type="RefSeq" id="WP_091639543.1">
    <property type="nucleotide sequence ID" value="NZ_FOEG01000001.1"/>
</dbReference>
<dbReference type="AlphaFoldDB" id="A0A1H8QA70"/>
<dbReference type="GO" id="GO:0006798">
    <property type="term" value="P:polyphosphate catabolic process"/>
    <property type="evidence" value="ECO:0007669"/>
    <property type="project" value="TreeGrafter"/>
</dbReference>
<sequence>MTASASESGNTVAAVDLGSNSFHMVVARLQGGELRVVDRIKTMVRLGEGVDARGRLDPAVRERALEALDRFGQRLRGLPRGSVRVVGTNTLRVMRDAQGFQAAAESALGHGVEVVSGVEEARLIYLGVAHSLGDDGQRRLVVDIGGGSTELIVGEGVMPLHMDSLEMGCVRLARQCFPKGRYTPRALDRAALRVAQELEPVARRYHNAHWAQAVGASGTVRAVQAVLKGLDLSPDAITLDGLLRLRECLTRAGRESSLDLPGLDADRRPVFAGGVMVLLGVFQGLGIQRMVASDGALREGVLHDLLGRMASRDVRDQAITAMMARYHVDAEQANRVSGTARHLFGQVRRAWGLDDEAEAWLRWAAETHEIGLDIAHGSYHRHGEYLARHSDLSGFSSQDQAVLAALIRCHRRKISRKALDAVPDNRRLRVERLIPLLRLATVLHRSRLDDALPAVALRRRDDRLDLRFPAGWLEAHPLTRADLAEESTALKRLGLALRVR</sequence>
<dbReference type="PANTHER" id="PTHR30005">
    <property type="entry name" value="EXOPOLYPHOSPHATASE"/>
    <property type="match status" value="1"/>
</dbReference>
<dbReference type="InterPro" id="IPR050273">
    <property type="entry name" value="GppA/Ppx_hydrolase"/>
</dbReference>
<proteinExistence type="predicted"/>
<dbReference type="InterPro" id="IPR048950">
    <property type="entry name" value="Ppx_GppA_C"/>
</dbReference>
<keyword evidence="1" id="KW-0378">Hydrolase</keyword>
<evidence type="ECO:0000259" key="2">
    <source>
        <dbReference type="Pfam" id="PF02541"/>
    </source>
</evidence>
<evidence type="ECO:0000313" key="4">
    <source>
        <dbReference type="EMBL" id="SEO50956.1"/>
    </source>
</evidence>
<dbReference type="FunFam" id="3.30.420.40:FF:000023">
    <property type="entry name" value="Guanosine-5'-triphosphate,3'-diphosphate pyrophosphatase"/>
    <property type="match status" value="1"/>
</dbReference>
<dbReference type="InterPro" id="IPR003695">
    <property type="entry name" value="Ppx_GppA_N"/>
</dbReference>
<gene>
    <name evidence="4" type="ORF">SAMN04488052_101445</name>
</gene>
<evidence type="ECO:0000313" key="5">
    <source>
        <dbReference type="Proteomes" id="UP000199657"/>
    </source>
</evidence>
<organism evidence="4 5">
    <name type="scientific">Aquisalimonas asiatica</name>
    <dbReference type="NCBI Taxonomy" id="406100"/>
    <lineage>
        <taxon>Bacteria</taxon>
        <taxon>Pseudomonadati</taxon>
        <taxon>Pseudomonadota</taxon>
        <taxon>Gammaproteobacteria</taxon>
        <taxon>Chromatiales</taxon>
        <taxon>Ectothiorhodospiraceae</taxon>
        <taxon>Aquisalimonas</taxon>
    </lineage>
</organism>
<dbReference type="SUPFAM" id="SSF53067">
    <property type="entry name" value="Actin-like ATPase domain"/>
    <property type="match status" value="2"/>
</dbReference>
<dbReference type="InterPro" id="IPR030673">
    <property type="entry name" value="PyroPPase_GppA_Ppx"/>
</dbReference>
<feature type="domain" description="Ppx/GppA phosphatase C-terminal" evidence="3">
    <location>
        <begin position="314"/>
        <end position="487"/>
    </location>
</feature>
<dbReference type="GO" id="GO:0004309">
    <property type="term" value="F:exopolyphosphatase activity"/>
    <property type="evidence" value="ECO:0007669"/>
    <property type="project" value="TreeGrafter"/>
</dbReference>
<dbReference type="SUPFAM" id="SSF109604">
    <property type="entry name" value="HD-domain/PDEase-like"/>
    <property type="match status" value="1"/>
</dbReference>
<dbReference type="InterPro" id="IPR043129">
    <property type="entry name" value="ATPase_NBD"/>
</dbReference>
<keyword evidence="5" id="KW-1185">Reference proteome</keyword>
<dbReference type="Proteomes" id="UP000199657">
    <property type="component" value="Unassembled WGS sequence"/>
</dbReference>
<protein>
    <submittedName>
        <fullName evidence="4">Exopolyphosphatase / guanosine-5'-triphosphate,3'-diphosphate pyrophosphatase</fullName>
    </submittedName>
</protein>
<dbReference type="Pfam" id="PF21447">
    <property type="entry name" value="Ppx-GppA_III"/>
    <property type="match status" value="1"/>
</dbReference>
<dbReference type="PANTHER" id="PTHR30005:SF14">
    <property type="entry name" value="EXOPOLYPHOSPHATASE"/>
    <property type="match status" value="1"/>
</dbReference>
<dbReference type="EMBL" id="FOEG01000001">
    <property type="protein sequence ID" value="SEO50956.1"/>
    <property type="molecule type" value="Genomic_DNA"/>
</dbReference>
<dbReference type="Gene3D" id="1.10.3210.10">
    <property type="entry name" value="Hypothetical protein af1432"/>
    <property type="match status" value="1"/>
</dbReference>
<dbReference type="PIRSF" id="PIRSF001267">
    <property type="entry name" value="Pyrophosphatase_GppA_Ppx"/>
    <property type="match status" value="1"/>
</dbReference>
<evidence type="ECO:0000256" key="1">
    <source>
        <dbReference type="ARBA" id="ARBA00022801"/>
    </source>
</evidence>
<dbReference type="Gene3D" id="3.30.420.40">
    <property type="match status" value="1"/>
</dbReference>
<dbReference type="STRING" id="406100.SAMN04488052_101445"/>
<dbReference type="OrthoDB" id="9793035at2"/>
<accession>A0A1H8QA70</accession>
<dbReference type="Pfam" id="PF02541">
    <property type="entry name" value="Ppx-GppA"/>
    <property type="match status" value="1"/>
</dbReference>
<evidence type="ECO:0000259" key="3">
    <source>
        <dbReference type="Pfam" id="PF21447"/>
    </source>
</evidence>
<dbReference type="Gene3D" id="3.30.420.150">
    <property type="entry name" value="Exopolyphosphatase. Domain 2"/>
    <property type="match status" value="1"/>
</dbReference>
<feature type="domain" description="Ppx/GppA phosphatase N-terminal" evidence="2">
    <location>
        <begin position="25"/>
        <end position="307"/>
    </location>
</feature>
<reference evidence="4 5" key="1">
    <citation type="submission" date="2016-10" db="EMBL/GenBank/DDBJ databases">
        <authorList>
            <person name="de Groot N.N."/>
        </authorList>
    </citation>
    <scope>NUCLEOTIDE SEQUENCE [LARGE SCALE GENOMIC DNA]</scope>
    <source>
        <strain evidence="4 5">CGMCC 1.6291</strain>
    </source>
</reference>
<dbReference type="CDD" id="cd24053">
    <property type="entry name" value="ASKHA_NBD_EcPPX-GppA-like"/>
    <property type="match status" value="1"/>
</dbReference>
<name>A0A1H8QA70_9GAMM</name>